<gene>
    <name evidence="4" type="ORF">A8C56_12160</name>
    <name evidence="5" type="ORF">A8C56_12175</name>
</gene>
<name>A0A1A9I1Y0_9BACT</name>
<dbReference type="InterPro" id="IPR032508">
    <property type="entry name" value="FecR_C"/>
</dbReference>
<dbReference type="EMBL" id="CP015772">
    <property type="protein sequence ID" value="ANH81636.1"/>
    <property type="molecule type" value="Genomic_DNA"/>
</dbReference>
<dbReference type="STRING" id="1176587.A8C56_12160"/>
<keyword evidence="1" id="KW-1133">Transmembrane helix</keyword>
<dbReference type="Pfam" id="PF04773">
    <property type="entry name" value="FecR"/>
    <property type="match status" value="1"/>
</dbReference>
<dbReference type="PANTHER" id="PTHR30273:SF2">
    <property type="entry name" value="PROTEIN FECR"/>
    <property type="match status" value="1"/>
</dbReference>
<evidence type="ECO:0000313" key="4">
    <source>
        <dbReference type="EMBL" id="ANH81633.1"/>
    </source>
</evidence>
<evidence type="ECO:0000313" key="6">
    <source>
        <dbReference type="Proteomes" id="UP000077667"/>
    </source>
</evidence>
<dbReference type="KEGG" id="nia:A8C56_12160"/>
<evidence type="ECO:0000256" key="1">
    <source>
        <dbReference type="SAM" id="Phobius"/>
    </source>
</evidence>
<protein>
    <recommendedName>
        <fullName evidence="7">FecR protein domain-containing protein</fullName>
    </recommendedName>
</protein>
<dbReference type="Gene3D" id="2.60.120.1440">
    <property type="match status" value="1"/>
</dbReference>
<proteinExistence type="predicted"/>
<dbReference type="RefSeq" id="WP_067756317.1">
    <property type="nucleotide sequence ID" value="NZ_CP015772.1"/>
</dbReference>
<evidence type="ECO:0000259" key="2">
    <source>
        <dbReference type="Pfam" id="PF04773"/>
    </source>
</evidence>
<dbReference type="Proteomes" id="UP000077667">
    <property type="component" value="Chromosome"/>
</dbReference>
<keyword evidence="1" id="KW-0812">Transmembrane</keyword>
<evidence type="ECO:0000313" key="5">
    <source>
        <dbReference type="EMBL" id="ANH81636.1"/>
    </source>
</evidence>
<accession>A0A1A9I1Y0</accession>
<keyword evidence="1" id="KW-0472">Membrane</keyword>
<evidence type="ECO:0008006" key="7">
    <source>
        <dbReference type="Google" id="ProtNLM"/>
    </source>
</evidence>
<dbReference type="EMBL" id="CP015772">
    <property type="protein sequence ID" value="ANH81633.1"/>
    <property type="molecule type" value="Genomic_DNA"/>
</dbReference>
<organism evidence="5 6">
    <name type="scientific">Niabella ginsenosidivorans</name>
    <dbReference type="NCBI Taxonomy" id="1176587"/>
    <lineage>
        <taxon>Bacteria</taxon>
        <taxon>Pseudomonadati</taxon>
        <taxon>Bacteroidota</taxon>
        <taxon>Chitinophagia</taxon>
        <taxon>Chitinophagales</taxon>
        <taxon>Chitinophagaceae</taxon>
        <taxon>Niabella</taxon>
    </lineage>
</organism>
<dbReference type="Pfam" id="PF16344">
    <property type="entry name" value="FecR_C"/>
    <property type="match status" value="1"/>
</dbReference>
<dbReference type="InterPro" id="IPR006860">
    <property type="entry name" value="FecR"/>
</dbReference>
<dbReference type="GO" id="GO:0016989">
    <property type="term" value="F:sigma factor antagonist activity"/>
    <property type="evidence" value="ECO:0007669"/>
    <property type="project" value="TreeGrafter"/>
</dbReference>
<dbReference type="PANTHER" id="PTHR30273">
    <property type="entry name" value="PERIPLASMIC SIGNAL SENSOR AND SIGMA FACTOR ACTIVATOR FECR-RELATED"/>
    <property type="match status" value="1"/>
</dbReference>
<reference evidence="5 6" key="1">
    <citation type="submission" date="2016-05" db="EMBL/GenBank/DDBJ databases">
        <title>Niabella ginsenosidivorans BS26 whole genome sequencing.</title>
        <authorList>
            <person name="Im W.T."/>
            <person name="Siddiqi M.Z."/>
        </authorList>
    </citation>
    <scope>NUCLEOTIDE SEQUENCE [LARGE SCALE GENOMIC DNA]</scope>
    <source>
        <strain evidence="5 6">BS26</strain>
    </source>
</reference>
<dbReference type="OrthoDB" id="663025at2"/>
<evidence type="ECO:0000259" key="3">
    <source>
        <dbReference type="Pfam" id="PF16344"/>
    </source>
</evidence>
<feature type="domain" description="Protein FecR C-terminal" evidence="3">
    <location>
        <begin position="298"/>
        <end position="365"/>
    </location>
</feature>
<sequence>MLSKEEIERLQNIVRDKSLSIEERRNAFLQLQEEEAILLESAWKDFYEEYSASFNRSQTNPEKHRIYKKITQKLNIGPYNKPASTGAGRPRPLRLLRFIAGAAALLVIAAGLYYLFQSSGSAGAGKDLLAGKEQHPLRSSSTEFDTIVNTSKHFQAFLLPDSSLAELAPQSVVYYKKGFAADGRIVFLQGAGKFSVHKKAAKPFSVYVDGMEVRDLGTVFYVQSAEKKLKVRLIKGKILVRSLKASVSIPEIVLSPGQEINVNTATGAYAVQNKVVPRRKKQNEEHPDLNQMLLTRELSFNSAPIGEVVKELGKEFGVTIMIKQVPAKDLLFTGQFLEYMSLAKILDVIARSYNLKVYYSGSTVVLKK</sequence>
<dbReference type="KEGG" id="nia:A8C56_12175"/>
<feature type="domain" description="FecR protein" evidence="2">
    <location>
        <begin position="149"/>
        <end position="238"/>
    </location>
</feature>
<keyword evidence="6" id="KW-1185">Reference proteome</keyword>
<feature type="transmembrane region" description="Helical" evidence="1">
    <location>
        <begin position="95"/>
        <end position="116"/>
    </location>
</feature>
<dbReference type="Gene3D" id="3.55.50.30">
    <property type="match status" value="1"/>
</dbReference>
<dbReference type="InterPro" id="IPR012373">
    <property type="entry name" value="Ferrdict_sens_TM"/>
</dbReference>
<dbReference type="AlphaFoldDB" id="A0A1A9I1Y0"/>